<organism evidence="2 3">
    <name type="scientific">Romanomermis culicivorax</name>
    <name type="common">Nematode worm</name>
    <dbReference type="NCBI Taxonomy" id="13658"/>
    <lineage>
        <taxon>Eukaryota</taxon>
        <taxon>Metazoa</taxon>
        <taxon>Ecdysozoa</taxon>
        <taxon>Nematoda</taxon>
        <taxon>Enoplea</taxon>
        <taxon>Dorylaimia</taxon>
        <taxon>Mermithida</taxon>
        <taxon>Mermithoidea</taxon>
        <taxon>Mermithidae</taxon>
        <taxon>Romanomermis</taxon>
    </lineage>
</organism>
<feature type="transmembrane region" description="Helical" evidence="1">
    <location>
        <begin position="20"/>
        <end position="39"/>
    </location>
</feature>
<evidence type="ECO:0000313" key="2">
    <source>
        <dbReference type="Proteomes" id="UP000887565"/>
    </source>
</evidence>
<sequence>MMDAAKTKKTSKMNHPYIQVTVYIIISLGFLVFCTLSRVKYCNESTGACNKEDIDFMQVP</sequence>
<dbReference type="Proteomes" id="UP000887565">
    <property type="component" value="Unplaced"/>
</dbReference>
<keyword evidence="2" id="KW-1185">Reference proteome</keyword>
<evidence type="ECO:0000256" key="1">
    <source>
        <dbReference type="SAM" id="Phobius"/>
    </source>
</evidence>
<dbReference type="WBParaSite" id="nRc.2.0.1.t44069-RA">
    <property type="protein sequence ID" value="nRc.2.0.1.t44069-RA"/>
    <property type="gene ID" value="nRc.2.0.1.g44069"/>
</dbReference>
<keyword evidence="1" id="KW-1133">Transmembrane helix</keyword>
<evidence type="ECO:0000313" key="3">
    <source>
        <dbReference type="WBParaSite" id="nRc.2.0.1.t44069-RA"/>
    </source>
</evidence>
<keyword evidence="1" id="KW-0812">Transmembrane</keyword>
<dbReference type="AlphaFoldDB" id="A0A915L041"/>
<accession>A0A915L041</accession>
<protein>
    <submittedName>
        <fullName evidence="3">Uncharacterized protein</fullName>
    </submittedName>
</protein>
<reference evidence="3" key="1">
    <citation type="submission" date="2022-11" db="UniProtKB">
        <authorList>
            <consortium name="WormBaseParasite"/>
        </authorList>
    </citation>
    <scope>IDENTIFICATION</scope>
</reference>
<keyword evidence="1" id="KW-0472">Membrane</keyword>
<name>A0A915L041_ROMCU</name>
<proteinExistence type="predicted"/>